<proteinExistence type="predicted"/>
<dbReference type="Proteomes" id="UP001556098">
    <property type="component" value="Unassembled WGS sequence"/>
</dbReference>
<feature type="transmembrane region" description="Helical" evidence="1">
    <location>
        <begin position="61"/>
        <end position="83"/>
    </location>
</feature>
<gene>
    <name evidence="2" type="ORF">AB2B41_07915</name>
</gene>
<keyword evidence="3" id="KW-1185">Reference proteome</keyword>
<evidence type="ECO:0000313" key="2">
    <source>
        <dbReference type="EMBL" id="MEW9919524.1"/>
    </source>
</evidence>
<organism evidence="2 3">
    <name type="scientific">Sulfitobacter sediminis</name>
    <dbReference type="NCBI Taxonomy" id="3234186"/>
    <lineage>
        <taxon>Bacteria</taxon>
        <taxon>Pseudomonadati</taxon>
        <taxon>Pseudomonadota</taxon>
        <taxon>Alphaproteobacteria</taxon>
        <taxon>Rhodobacterales</taxon>
        <taxon>Roseobacteraceae</taxon>
        <taxon>Sulfitobacter</taxon>
    </lineage>
</organism>
<name>A0ABV3RME5_9RHOB</name>
<protein>
    <submittedName>
        <fullName evidence="2">Uncharacterized protein</fullName>
    </submittedName>
</protein>
<keyword evidence="1" id="KW-1133">Transmembrane helix</keyword>
<evidence type="ECO:0000313" key="3">
    <source>
        <dbReference type="Proteomes" id="UP001556098"/>
    </source>
</evidence>
<sequence length="91" mass="10264">MKLCRWVIGVAWVLYLVALALLLIGTFGFFGQERDPLAGVFLVPLGMPWVLWTDIFPEALLPWMGALSPLLNIVILTLLCRFFQTGRTDNN</sequence>
<comment type="caution">
    <text evidence="2">The sequence shown here is derived from an EMBL/GenBank/DDBJ whole genome shotgun (WGS) entry which is preliminary data.</text>
</comment>
<dbReference type="RefSeq" id="WP_367877232.1">
    <property type="nucleotide sequence ID" value="NZ_JBFNXX010000005.1"/>
</dbReference>
<dbReference type="EMBL" id="JBFNXX010000005">
    <property type="protein sequence ID" value="MEW9919524.1"/>
    <property type="molecule type" value="Genomic_DNA"/>
</dbReference>
<keyword evidence="1" id="KW-0472">Membrane</keyword>
<evidence type="ECO:0000256" key="1">
    <source>
        <dbReference type="SAM" id="Phobius"/>
    </source>
</evidence>
<reference evidence="2 3" key="1">
    <citation type="submission" date="2024-07" db="EMBL/GenBank/DDBJ databases">
        <title>Marimonas sp.nov., isolated from tidal-flat sediment.</title>
        <authorList>
            <person name="Jayan J.N."/>
            <person name="Lee S.S."/>
        </authorList>
    </citation>
    <scope>NUCLEOTIDE SEQUENCE [LARGE SCALE GENOMIC DNA]</scope>
    <source>
        <strain evidence="2 3">MJW-29</strain>
    </source>
</reference>
<keyword evidence="1" id="KW-0812">Transmembrane</keyword>
<feature type="transmembrane region" description="Helical" evidence="1">
    <location>
        <begin position="6"/>
        <end position="30"/>
    </location>
</feature>
<accession>A0ABV3RME5</accession>